<name>A0A2M7GW45_9BACT</name>
<dbReference type="Proteomes" id="UP000230025">
    <property type="component" value="Unassembled WGS sequence"/>
</dbReference>
<comment type="function">
    <text evidence="5">Responsible for the release of ribosomes from messenger RNA at the termination of protein biosynthesis. May increase the efficiency of translation by recycling ribosomes from one round of translation to another.</text>
</comment>
<evidence type="ECO:0000256" key="1">
    <source>
        <dbReference type="ARBA" id="ARBA00004496"/>
    </source>
</evidence>
<keyword evidence="3 5" id="KW-0963">Cytoplasm</keyword>
<protein>
    <recommendedName>
        <fullName evidence="5">Ribosome-recycling factor</fullName>
        <shortName evidence="5">RRF</shortName>
    </recommendedName>
    <alternativeName>
        <fullName evidence="5">Ribosome-releasing factor</fullName>
    </alternativeName>
</protein>
<evidence type="ECO:0000256" key="5">
    <source>
        <dbReference type="HAMAP-Rule" id="MF_00040"/>
    </source>
</evidence>
<evidence type="ECO:0000256" key="4">
    <source>
        <dbReference type="ARBA" id="ARBA00022917"/>
    </source>
</evidence>
<dbReference type="NCBIfam" id="TIGR00496">
    <property type="entry name" value="frr"/>
    <property type="match status" value="1"/>
</dbReference>
<comment type="caution">
    <text evidence="7">The sequence shown here is derived from an EMBL/GenBank/DDBJ whole genome shotgun (WGS) entry which is preliminary data.</text>
</comment>
<dbReference type="Pfam" id="PF01765">
    <property type="entry name" value="RRF"/>
    <property type="match status" value="1"/>
</dbReference>
<proteinExistence type="inferred from homology"/>
<sequence length="185" mass="20852">MDKKTYQEIEKNMEKILEVSSKTIGNLRAGKASISLVDGIKVDSYGAQLPLKQVATLSVPSPQLLLIVPWDKTLIEKIKTALSASGLGINPIADKNQIKMPIPPLSEERRREIIKIVKKLGEEAKIAFRTERHRGNNSLKDLEKEKKISEDALHQGLEKVQELTNSYIKKIEEMVEKKEKEILEG</sequence>
<keyword evidence="4 5" id="KW-0648">Protein biosynthesis</keyword>
<dbReference type="Gene3D" id="3.30.1360.40">
    <property type="match status" value="1"/>
</dbReference>
<dbReference type="EMBL" id="PFFY01000332">
    <property type="protein sequence ID" value="PIW31586.1"/>
    <property type="molecule type" value="Genomic_DNA"/>
</dbReference>
<organism evidence="7 8">
    <name type="scientific">bacterium (Candidatus Ratteibacteria) CG15_BIG_FIL_POST_REV_8_21_14_020_41_12</name>
    <dbReference type="NCBI Taxonomy" id="2014291"/>
    <lineage>
        <taxon>Bacteria</taxon>
        <taxon>Candidatus Ratteibacteria</taxon>
    </lineage>
</organism>
<dbReference type="FunFam" id="3.30.1360.40:FF:000001">
    <property type="entry name" value="Ribosome-recycling factor"/>
    <property type="match status" value="1"/>
</dbReference>
<dbReference type="Gene3D" id="1.10.132.20">
    <property type="entry name" value="Ribosome-recycling factor"/>
    <property type="match status" value="1"/>
</dbReference>
<comment type="subcellular location">
    <subcellularLocation>
        <location evidence="1 5">Cytoplasm</location>
    </subcellularLocation>
</comment>
<dbReference type="HAMAP" id="MF_00040">
    <property type="entry name" value="RRF"/>
    <property type="match status" value="1"/>
</dbReference>
<dbReference type="FunFam" id="1.10.132.20:FF:000001">
    <property type="entry name" value="Ribosome-recycling factor"/>
    <property type="match status" value="1"/>
</dbReference>
<accession>A0A2M7GW45</accession>
<gene>
    <name evidence="5" type="primary">frr</name>
    <name evidence="7" type="ORF">COW28_07065</name>
</gene>
<dbReference type="GO" id="GO:0005737">
    <property type="term" value="C:cytoplasm"/>
    <property type="evidence" value="ECO:0007669"/>
    <property type="project" value="UniProtKB-SubCell"/>
</dbReference>
<evidence type="ECO:0000313" key="7">
    <source>
        <dbReference type="EMBL" id="PIW31586.1"/>
    </source>
</evidence>
<dbReference type="PANTHER" id="PTHR20982:SF3">
    <property type="entry name" value="MITOCHONDRIAL RIBOSOME RECYCLING FACTOR PSEUDO 1"/>
    <property type="match status" value="1"/>
</dbReference>
<dbReference type="SUPFAM" id="SSF55194">
    <property type="entry name" value="Ribosome recycling factor, RRF"/>
    <property type="match status" value="1"/>
</dbReference>
<evidence type="ECO:0000256" key="3">
    <source>
        <dbReference type="ARBA" id="ARBA00022490"/>
    </source>
</evidence>
<comment type="similarity">
    <text evidence="2 5">Belongs to the RRF family.</text>
</comment>
<dbReference type="GO" id="GO:0006415">
    <property type="term" value="P:translational termination"/>
    <property type="evidence" value="ECO:0007669"/>
    <property type="project" value="UniProtKB-UniRule"/>
</dbReference>
<reference evidence="8" key="1">
    <citation type="submission" date="2017-09" db="EMBL/GenBank/DDBJ databases">
        <title>Depth-based differentiation of microbial function through sediment-hosted aquifers and enrichment of novel symbionts in the deep terrestrial subsurface.</title>
        <authorList>
            <person name="Probst A.J."/>
            <person name="Ladd B."/>
            <person name="Jarett J.K."/>
            <person name="Geller-Mcgrath D.E."/>
            <person name="Sieber C.M.K."/>
            <person name="Emerson J.B."/>
            <person name="Anantharaman K."/>
            <person name="Thomas B.C."/>
            <person name="Malmstrom R."/>
            <person name="Stieglmeier M."/>
            <person name="Klingl A."/>
            <person name="Woyke T."/>
            <person name="Ryan C.M."/>
            <person name="Banfield J.F."/>
        </authorList>
    </citation>
    <scope>NUCLEOTIDE SEQUENCE [LARGE SCALE GENOMIC DNA]</scope>
</reference>
<dbReference type="InterPro" id="IPR023584">
    <property type="entry name" value="Ribosome_recyc_fac_dom"/>
</dbReference>
<dbReference type="GO" id="GO:0043023">
    <property type="term" value="F:ribosomal large subunit binding"/>
    <property type="evidence" value="ECO:0007669"/>
    <property type="project" value="TreeGrafter"/>
</dbReference>
<dbReference type="InterPro" id="IPR002661">
    <property type="entry name" value="Ribosome_recyc_fac"/>
</dbReference>
<evidence type="ECO:0000313" key="8">
    <source>
        <dbReference type="Proteomes" id="UP000230025"/>
    </source>
</evidence>
<evidence type="ECO:0000256" key="2">
    <source>
        <dbReference type="ARBA" id="ARBA00005912"/>
    </source>
</evidence>
<feature type="domain" description="Ribosome recycling factor" evidence="6">
    <location>
        <begin position="22"/>
        <end position="183"/>
    </location>
</feature>
<dbReference type="PANTHER" id="PTHR20982">
    <property type="entry name" value="RIBOSOME RECYCLING FACTOR"/>
    <property type="match status" value="1"/>
</dbReference>
<evidence type="ECO:0000259" key="6">
    <source>
        <dbReference type="Pfam" id="PF01765"/>
    </source>
</evidence>
<dbReference type="AlphaFoldDB" id="A0A2M7GW45"/>
<dbReference type="InterPro" id="IPR036191">
    <property type="entry name" value="RRF_sf"/>
</dbReference>